<reference evidence="1 2" key="1">
    <citation type="submission" date="2009-01" db="EMBL/GenBank/DDBJ databases">
        <title>Complete sequence of chromosome of Methylobacterium nodulans ORS 2060.</title>
        <authorList>
            <consortium name="US DOE Joint Genome Institute"/>
            <person name="Lucas S."/>
            <person name="Copeland A."/>
            <person name="Lapidus A."/>
            <person name="Glavina del Rio T."/>
            <person name="Dalin E."/>
            <person name="Tice H."/>
            <person name="Bruce D."/>
            <person name="Goodwin L."/>
            <person name="Pitluck S."/>
            <person name="Sims D."/>
            <person name="Brettin T."/>
            <person name="Detter J.C."/>
            <person name="Han C."/>
            <person name="Larimer F."/>
            <person name="Land M."/>
            <person name="Hauser L."/>
            <person name="Kyrpides N."/>
            <person name="Ivanova N."/>
            <person name="Marx C.J."/>
            <person name="Richardson P."/>
        </authorList>
    </citation>
    <scope>NUCLEOTIDE SEQUENCE [LARGE SCALE GENOMIC DNA]</scope>
    <source>
        <strain evidence="2">LMG 21967 / CNCM I-2342 / ORS 2060</strain>
    </source>
</reference>
<accession>B8INQ7</accession>
<protein>
    <submittedName>
        <fullName evidence="1">Uncharacterized protein</fullName>
    </submittedName>
</protein>
<name>B8INQ7_METNO</name>
<organism evidence="1 2">
    <name type="scientific">Methylobacterium nodulans (strain LMG 21967 / CNCM I-2342 / ORS 2060)</name>
    <dbReference type="NCBI Taxonomy" id="460265"/>
    <lineage>
        <taxon>Bacteria</taxon>
        <taxon>Pseudomonadati</taxon>
        <taxon>Pseudomonadota</taxon>
        <taxon>Alphaproteobacteria</taxon>
        <taxon>Hyphomicrobiales</taxon>
        <taxon>Methylobacteriaceae</taxon>
        <taxon>Methylobacterium</taxon>
    </lineage>
</organism>
<dbReference type="EMBL" id="CP001349">
    <property type="protein sequence ID" value="ACL58423.1"/>
    <property type="molecule type" value="Genomic_DNA"/>
</dbReference>
<dbReference type="KEGG" id="mno:Mnod_3513"/>
<dbReference type="eggNOG" id="ENOG502ZB5I">
    <property type="taxonomic scope" value="Bacteria"/>
</dbReference>
<proteinExistence type="predicted"/>
<dbReference type="AlphaFoldDB" id="B8INQ7"/>
<gene>
    <name evidence="1" type="ordered locus">Mnod_3513</name>
</gene>
<evidence type="ECO:0000313" key="1">
    <source>
        <dbReference type="EMBL" id="ACL58423.1"/>
    </source>
</evidence>
<keyword evidence="2" id="KW-1185">Reference proteome</keyword>
<dbReference type="OrthoDB" id="7069098at2"/>
<evidence type="ECO:0000313" key="2">
    <source>
        <dbReference type="Proteomes" id="UP000008207"/>
    </source>
</evidence>
<dbReference type="RefSeq" id="WP_015930083.1">
    <property type="nucleotide sequence ID" value="NC_011894.1"/>
</dbReference>
<dbReference type="STRING" id="460265.Mnod_3513"/>
<dbReference type="Proteomes" id="UP000008207">
    <property type="component" value="Chromosome"/>
</dbReference>
<dbReference type="HOGENOM" id="CLU_661907_0_0_5"/>
<sequence>MDVNNPFYGVKIGSTVDALGNFYISVLSDERHITTKVAQQKADMTMRGESDLVYTTDMHQASIGMAGSYGVEGVEKLTSAVTAYFGYSSAGIKKQLGVVYEIIHYGGYEFINFNELTPLEMLGSLSAAPKNLAGQVLDRYNDYMGKLDKILEHPYVEATEWSIPQVFDLFRDKNYPPTAPKHVKLKSLARLVADAQKLHREWADAASDFRKNFGEGMVVGVLWGGIGQANMTVVDEAEASAWKYGGASKFSYANTLSSVTVEATYDASGSQDVRKVKVKCEGGYIGACVAEQVTSWVGKLNDKAFEDVAKFAPLGAPPVKITKSLPKAPDFVKPPKVEKDTKQLTKDKAEMAAKLATYDKMKALFEKSHPGQNFEKSINDFLKRATTSKPDTGPITKFKQDVASNRLSTRSLLRT</sequence>